<proteinExistence type="predicted"/>
<reference evidence="2" key="1">
    <citation type="submission" date="2013-09" db="EMBL/GenBank/DDBJ databases">
        <title>Corchorus olitorius genome sequencing.</title>
        <authorList>
            <person name="Alam M."/>
            <person name="Haque M.S."/>
            <person name="Islam M.S."/>
            <person name="Emdad E.M."/>
            <person name="Islam M.M."/>
            <person name="Ahmed B."/>
            <person name="Halim A."/>
            <person name="Hossen Q.M.M."/>
            <person name="Hossain M.Z."/>
            <person name="Ahmed R."/>
            <person name="Khan M.M."/>
            <person name="Islam R."/>
            <person name="Rashid M.M."/>
            <person name="Khan S.A."/>
            <person name="Rahman M.S."/>
            <person name="Alam M."/>
            <person name="Yahiya A.S."/>
            <person name="Khan M.S."/>
            <person name="Azam M.S."/>
            <person name="Haque T."/>
            <person name="Lashkar M.Z.H."/>
            <person name="Akhand A.I."/>
            <person name="Morshed G."/>
            <person name="Roy S."/>
            <person name="Uddin K.S."/>
            <person name="Rabeya T."/>
            <person name="Hossain A.S."/>
            <person name="Chowdhury A."/>
            <person name="Snigdha A.R."/>
            <person name="Mortoza M.S."/>
            <person name="Matin S.A."/>
            <person name="Hoque S.M.E."/>
            <person name="Islam M.K."/>
            <person name="Roy D.K."/>
            <person name="Haider R."/>
            <person name="Moosa M.M."/>
            <person name="Elias S.M."/>
            <person name="Hasan A.M."/>
            <person name="Jahan S."/>
            <person name="Shafiuddin M."/>
            <person name="Mahmood N."/>
            <person name="Shommy N.S."/>
        </authorList>
    </citation>
    <scope>NUCLEOTIDE SEQUENCE [LARGE SCALE GENOMIC DNA]</scope>
    <source>
        <strain evidence="2">cv. O-4</strain>
    </source>
</reference>
<evidence type="ECO:0000313" key="2">
    <source>
        <dbReference type="Proteomes" id="UP000187203"/>
    </source>
</evidence>
<sequence length="75" mass="8801">MCLLLLGSLVVEWKREEKTRVYPGRLRIYALFFCWMPLFILDLRVRTLIQWLSFGTDVALIACKILGAYAECIFL</sequence>
<name>A0A1R3G8Y0_9ROSI</name>
<organism evidence="1 2">
    <name type="scientific">Corchorus olitorius</name>
    <dbReference type="NCBI Taxonomy" id="93759"/>
    <lineage>
        <taxon>Eukaryota</taxon>
        <taxon>Viridiplantae</taxon>
        <taxon>Streptophyta</taxon>
        <taxon>Embryophyta</taxon>
        <taxon>Tracheophyta</taxon>
        <taxon>Spermatophyta</taxon>
        <taxon>Magnoliopsida</taxon>
        <taxon>eudicotyledons</taxon>
        <taxon>Gunneridae</taxon>
        <taxon>Pentapetalae</taxon>
        <taxon>rosids</taxon>
        <taxon>malvids</taxon>
        <taxon>Malvales</taxon>
        <taxon>Malvaceae</taxon>
        <taxon>Grewioideae</taxon>
        <taxon>Apeibeae</taxon>
        <taxon>Corchorus</taxon>
    </lineage>
</organism>
<accession>A0A1R3G8Y0</accession>
<dbReference type="EMBL" id="AWUE01023243">
    <property type="protein sequence ID" value="OMO54507.1"/>
    <property type="molecule type" value="Genomic_DNA"/>
</dbReference>
<comment type="caution">
    <text evidence="1">The sequence shown here is derived from an EMBL/GenBank/DDBJ whole genome shotgun (WGS) entry which is preliminary data.</text>
</comment>
<dbReference type="AlphaFoldDB" id="A0A1R3G8Y0"/>
<evidence type="ECO:0000313" key="1">
    <source>
        <dbReference type="EMBL" id="OMO54507.1"/>
    </source>
</evidence>
<dbReference type="Proteomes" id="UP000187203">
    <property type="component" value="Unassembled WGS sequence"/>
</dbReference>
<gene>
    <name evidence="1" type="ORF">COLO4_36450</name>
</gene>
<keyword evidence="2" id="KW-1185">Reference proteome</keyword>
<protein>
    <submittedName>
        <fullName evidence="1">Uncharacterized protein</fullName>
    </submittedName>
</protein>